<protein>
    <submittedName>
        <fullName evidence="1">Uncharacterized protein</fullName>
    </submittedName>
</protein>
<dbReference type="HOGENOM" id="CLU_1482566_0_0_1"/>
<gene>
    <name evidence="1" type="ORF">PIIN_05883</name>
</gene>
<reference evidence="1 2" key="1">
    <citation type="journal article" date="2011" name="PLoS Pathog.">
        <title>Endophytic Life Strategies Decoded by Genome and Transcriptome Analyses of the Mutualistic Root Symbiont Piriformospora indica.</title>
        <authorList>
            <person name="Zuccaro A."/>
            <person name="Lahrmann U."/>
            <person name="Guldener U."/>
            <person name="Langen G."/>
            <person name="Pfiffi S."/>
            <person name="Biedenkopf D."/>
            <person name="Wong P."/>
            <person name="Samans B."/>
            <person name="Grimm C."/>
            <person name="Basiewicz M."/>
            <person name="Murat C."/>
            <person name="Martin F."/>
            <person name="Kogel K.H."/>
        </authorList>
    </citation>
    <scope>NUCLEOTIDE SEQUENCE [LARGE SCALE GENOMIC DNA]</scope>
    <source>
        <strain evidence="1 2">DSM 11827</strain>
    </source>
</reference>
<sequence length="182" mass="20486">MSVGPSFAIIRPKVDRRSIRRVTQTSICKIIGRRYDYEALCVERAPPALGHPHLDSRTVSCDKKIDLAFDEDCIILYLDPIETLEQAKGRTIATLGIEDDEGSLGWSIWKLSKLIGFDSGMWTLGLGYNQMGGWITGRWKVDGENATENESDEYNRCCRYVRGPQPTHRGILVKDLALRRGG</sequence>
<comment type="caution">
    <text evidence="1">The sequence shown here is derived from an EMBL/GenBank/DDBJ whole genome shotgun (WGS) entry which is preliminary data.</text>
</comment>
<keyword evidence="2" id="KW-1185">Reference proteome</keyword>
<name>G4TKV5_SERID</name>
<dbReference type="EMBL" id="CAFZ01000141">
    <property type="protein sequence ID" value="CCA71948.1"/>
    <property type="molecule type" value="Genomic_DNA"/>
</dbReference>
<dbReference type="AlphaFoldDB" id="G4TKV5"/>
<accession>G4TKV5</accession>
<dbReference type="InParanoid" id="G4TKV5"/>
<evidence type="ECO:0000313" key="1">
    <source>
        <dbReference type="EMBL" id="CCA71948.1"/>
    </source>
</evidence>
<evidence type="ECO:0000313" key="2">
    <source>
        <dbReference type="Proteomes" id="UP000007148"/>
    </source>
</evidence>
<proteinExistence type="predicted"/>
<organism evidence="1 2">
    <name type="scientific">Serendipita indica (strain DSM 11827)</name>
    <name type="common">Root endophyte fungus</name>
    <name type="synonym">Piriformospora indica</name>
    <dbReference type="NCBI Taxonomy" id="1109443"/>
    <lineage>
        <taxon>Eukaryota</taxon>
        <taxon>Fungi</taxon>
        <taxon>Dikarya</taxon>
        <taxon>Basidiomycota</taxon>
        <taxon>Agaricomycotina</taxon>
        <taxon>Agaricomycetes</taxon>
        <taxon>Sebacinales</taxon>
        <taxon>Serendipitaceae</taxon>
        <taxon>Serendipita</taxon>
    </lineage>
</organism>
<dbReference type="Proteomes" id="UP000007148">
    <property type="component" value="Unassembled WGS sequence"/>
</dbReference>